<accession>A0A9P1CYM5</accession>
<evidence type="ECO:0000313" key="3">
    <source>
        <dbReference type="Proteomes" id="UP001152797"/>
    </source>
</evidence>
<dbReference type="Proteomes" id="UP001152797">
    <property type="component" value="Unassembled WGS sequence"/>
</dbReference>
<proteinExistence type="predicted"/>
<reference evidence="1" key="1">
    <citation type="submission" date="2022-10" db="EMBL/GenBank/DDBJ databases">
        <authorList>
            <person name="Chen Y."/>
            <person name="Dougan E. K."/>
            <person name="Chan C."/>
            <person name="Rhodes N."/>
            <person name="Thang M."/>
        </authorList>
    </citation>
    <scope>NUCLEOTIDE SEQUENCE</scope>
</reference>
<sequence length="70" mass="7560">MKKSMGTAVWRFAQAEARKVDATDDTDLGEEALQRAARIEYAIKAAQAQAVDSKHLAIDSPGFLGGLLVR</sequence>
<gene>
    <name evidence="1" type="ORF">C1SCF055_LOCUS25925</name>
</gene>
<evidence type="ECO:0000313" key="1">
    <source>
        <dbReference type="EMBL" id="CAI3999751.1"/>
    </source>
</evidence>
<name>A0A9P1CYM5_9DINO</name>
<dbReference type="EMBL" id="CAMXCT020002672">
    <property type="protein sequence ID" value="CAL1153126.1"/>
    <property type="molecule type" value="Genomic_DNA"/>
</dbReference>
<comment type="caution">
    <text evidence="1">The sequence shown here is derived from an EMBL/GenBank/DDBJ whole genome shotgun (WGS) entry which is preliminary data.</text>
</comment>
<dbReference type="EMBL" id="CAMXCT030002672">
    <property type="protein sequence ID" value="CAL4787063.1"/>
    <property type="molecule type" value="Genomic_DNA"/>
</dbReference>
<dbReference type="EMBL" id="CAMXCT010002672">
    <property type="protein sequence ID" value="CAI3999751.1"/>
    <property type="molecule type" value="Genomic_DNA"/>
</dbReference>
<dbReference type="AlphaFoldDB" id="A0A9P1CYM5"/>
<organism evidence="1">
    <name type="scientific">Cladocopium goreaui</name>
    <dbReference type="NCBI Taxonomy" id="2562237"/>
    <lineage>
        <taxon>Eukaryota</taxon>
        <taxon>Sar</taxon>
        <taxon>Alveolata</taxon>
        <taxon>Dinophyceae</taxon>
        <taxon>Suessiales</taxon>
        <taxon>Symbiodiniaceae</taxon>
        <taxon>Cladocopium</taxon>
    </lineage>
</organism>
<protein>
    <submittedName>
        <fullName evidence="1">Uncharacterized protein</fullName>
    </submittedName>
</protein>
<evidence type="ECO:0000313" key="2">
    <source>
        <dbReference type="EMBL" id="CAL1153126.1"/>
    </source>
</evidence>
<keyword evidence="3" id="KW-1185">Reference proteome</keyword>
<reference evidence="2" key="2">
    <citation type="submission" date="2024-04" db="EMBL/GenBank/DDBJ databases">
        <authorList>
            <person name="Chen Y."/>
            <person name="Shah S."/>
            <person name="Dougan E. K."/>
            <person name="Thang M."/>
            <person name="Chan C."/>
        </authorList>
    </citation>
    <scope>NUCLEOTIDE SEQUENCE [LARGE SCALE GENOMIC DNA]</scope>
</reference>